<keyword evidence="5" id="KW-1185">Reference proteome</keyword>
<dbReference type="RefSeq" id="WP_344751751.1">
    <property type="nucleotide sequence ID" value="NZ_BAABBW010000001.1"/>
</dbReference>
<dbReference type="InterPro" id="IPR046112">
    <property type="entry name" value="DUF6049"/>
</dbReference>
<keyword evidence="3" id="KW-0732">Signal</keyword>
<evidence type="ECO:0000256" key="1">
    <source>
        <dbReference type="SAM" id="MobiDB-lite"/>
    </source>
</evidence>
<keyword evidence="2" id="KW-0812">Transmembrane</keyword>
<accession>A0ABP7ZSF5</accession>
<name>A0ABP7ZSF5_9MICO</name>
<keyword evidence="2" id="KW-0472">Membrane</keyword>
<evidence type="ECO:0000256" key="2">
    <source>
        <dbReference type="SAM" id="Phobius"/>
    </source>
</evidence>
<evidence type="ECO:0000313" key="4">
    <source>
        <dbReference type="EMBL" id="GAA4169276.1"/>
    </source>
</evidence>
<keyword evidence="2" id="KW-1133">Transmembrane helix</keyword>
<feature type="transmembrane region" description="Helical" evidence="2">
    <location>
        <begin position="671"/>
        <end position="690"/>
    </location>
</feature>
<organism evidence="4 5">
    <name type="scientific">Gryllotalpicola koreensis</name>
    <dbReference type="NCBI Taxonomy" id="993086"/>
    <lineage>
        <taxon>Bacteria</taxon>
        <taxon>Bacillati</taxon>
        <taxon>Actinomycetota</taxon>
        <taxon>Actinomycetes</taxon>
        <taxon>Micrococcales</taxon>
        <taxon>Microbacteriaceae</taxon>
        <taxon>Gryllotalpicola</taxon>
    </lineage>
</organism>
<feature type="chain" id="PRO_5046768811" description="2-oxoglutarate dehydrogenase" evidence="3">
    <location>
        <begin position="32"/>
        <end position="726"/>
    </location>
</feature>
<comment type="caution">
    <text evidence="4">The sequence shown here is derived from an EMBL/GenBank/DDBJ whole genome shotgun (WGS) entry which is preliminary data.</text>
</comment>
<feature type="signal peptide" evidence="3">
    <location>
        <begin position="1"/>
        <end position="31"/>
    </location>
</feature>
<reference evidence="5" key="1">
    <citation type="journal article" date="2019" name="Int. J. Syst. Evol. Microbiol.">
        <title>The Global Catalogue of Microorganisms (GCM) 10K type strain sequencing project: providing services to taxonomists for standard genome sequencing and annotation.</title>
        <authorList>
            <consortium name="The Broad Institute Genomics Platform"/>
            <consortium name="The Broad Institute Genome Sequencing Center for Infectious Disease"/>
            <person name="Wu L."/>
            <person name="Ma J."/>
        </authorList>
    </citation>
    <scope>NUCLEOTIDE SEQUENCE [LARGE SCALE GENOMIC DNA]</scope>
    <source>
        <strain evidence="5">JCM 17591</strain>
    </source>
</reference>
<gene>
    <name evidence="4" type="ORF">GCM10022287_05600</name>
</gene>
<protein>
    <recommendedName>
        <fullName evidence="6">2-oxoglutarate dehydrogenase</fullName>
    </recommendedName>
</protein>
<feature type="region of interest" description="Disordered" evidence="1">
    <location>
        <begin position="294"/>
        <end position="322"/>
    </location>
</feature>
<dbReference type="Proteomes" id="UP001501079">
    <property type="component" value="Unassembled WGS sequence"/>
</dbReference>
<feature type="region of interest" description="Disordered" evidence="1">
    <location>
        <begin position="696"/>
        <end position="726"/>
    </location>
</feature>
<dbReference type="EMBL" id="BAABBW010000001">
    <property type="protein sequence ID" value="GAA4169276.1"/>
    <property type="molecule type" value="Genomic_DNA"/>
</dbReference>
<proteinExistence type="predicted"/>
<feature type="compositionally biased region" description="Pro residues" evidence="1">
    <location>
        <begin position="305"/>
        <end position="315"/>
    </location>
</feature>
<sequence>MRRRAPLNLFIAAAVLVTGAVVTAPSAPASAAHRDATGEPSVQVYAADGGIVPDGGDLQVSVVITNPSTEAVASGQVAVSVTTAAIKASGALAEFQQHPGQVASRHLGTAATTTVPAGGTQLVAQLTIPAASVGLPNTAPGVFGLSASVTTPDGALNTGTGTLIVPGATPATVSVAAVMPITAPPDSTGLISSQDLATYTGPDGVLTRELSVAQSNPDVTIGIDPMLLVSVRVLGQHAPASAQAWLTALADLPNLSFALQYGDADPALQIQAGVASPLQPTDFSYALGDFSGSLTVGEPTTTTPDPTPTPTPSPTNGPQLPTLSSLTGFPYKLSGIAWPASGTVGSSDLTALAAAGLKTTIVSAANTNAATLTTTSGAALKTSGGTALVVDDAVSSALQAAATASDPTTSTVATAQLNAQLALAAESAAPGTVVLASLGRTWPTDDARAATALTTALSSRFTRTATLRQALAQKPTEGLALVDHKNSDDRLQRARALLDLAGEPRTGGSPDEVNIARFSTVLSTPELLTGDVRARLLQLFSVGWVGSGDWAAAVSKQLATMHSEVTAVQISAPGSIRQASRQALIPITVTNKLAHPVDVVLRATPSSARLEVDADTVKTIAAGSSAKVLVPVKAQLSNGTVHLALQLYSKTGVAIGASHSAEIDVHADWEGIGAVVFGIIVVGFFGFGLLRTIQRRRREKDEADDDSDEERTDADADQPADGSPRG</sequence>
<dbReference type="Pfam" id="PF19516">
    <property type="entry name" value="DUF6049"/>
    <property type="match status" value="1"/>
</dbReference>
<evidence type="ECO:0000313" key="5">
    <source>
        <dbReference type="Proteomes" id="UP001501079"/>
    </source>
</evidence>
<evidence type="ECO:0000256" key="3">
    <source>
        <dbReference type="SAM" id="SignalP"/>
    </source>
</evidence>
<evidence type="ECO:0008006" key="6">
    <source>
        <dbReference type="Google" id="ProtNLM"/>
    </source>
</evidence>
<feature type="compositionally biased region" description="Acidic residues" evidence="1">
    <location>
        <begin position="702"/>
        <end position="718"/>
    </location>
</feature>